<reference evidence="1 2" key="1">
    <citation type="submission" date="2012-05" db="EMBL/GenBank/DDBJ databases">
        <title>Recombination and specialization in a pathogen metapopulation.</title>
        <authorList>
            <person name="Gardiner A."/>
            <person name="Kemen E."/>
            <person name="Schultz-Larsen T."/>
            <person name="MacLean D."/>
            <person name="Van Oosterhout C."/>
            <person name="Jones J.D.G."/>
        </authorList>
    </citation>
    <scope>NUCLEOTIDE SEQUENCE [LARGE SCALE GENOMIC DNA]</scope>
    <source>
        <strain evidence="1 2">Ac Nc2</strain>
    </source>
</reference>
<name>A0A024GSI9_9STRA</name>
<evidence type="ECO:0000313" key="1">
    <source>
        <dbReference type="EMBL" id="CCI49513.1"/>
    </source>
</evidence>
<protein>
    <submittedName>
        <fullName evidence="1">Uncharacterized protein</fullName>
    </submittedName>
</protein>
<gene>
    <name evidence="1" type="ORF">BN9_108510</name>
</gene>
<accession>A0A024GSI9</accession>
<proteinExistence type="predicted"/>
<sequence>MSCELTQTDYFHCKDGSQEHELSPTGAFGKNCANFRYEFKGNKVTLSTSTKTAYKNEVRFKNKKNSNFWRISLTTVLIRGETQNEIINVDIPDEQIGIVFENQKKRKMTGVGVPKTRYDDIFCRIGNKDVTLEFFSESDQNSLALTISKSHIYESEADDWRLGNMIFELKRVSFLKISEELFEVAIGDIDEKPSTRNWLKKAKKKISNF</sequence>
<keyword evidence="2" id="KW-1185">Reference proteome</keyword>
<comment type="caution">
    <text evidence="1">The sequence shown here is derived from an EMBL/GenBank/DDBJ whole genome shotgun (WGS) entry which is preliminary data.</text>
</comment>
<evidence type="ECO:0000313" key="2">
    <source>
        <dbReference type="Proteomes" id="UP000053237"/>
    </source>
</evidence>
<organism evidence="1 2">
    <name type="scientific">Albugo candida</name>
    <dbReference type="NCBI Taxonomy" id="65357"/>
    <lineage>
        <taxon>Eukaryota</taxon>
        <taxon>Sar</taxon>
        <taxon>Stramenopiles</taxon>
        <taxon>Oomycota</taxon>
        <taxon>Peronosporomycetes</taxon>
        <taxon>Albuginales</taxon>
        <taxon>Albuginaceae</taxon>
        <taxon>Albugo</taxon>
    </lineage>
</organism>
<dbReference type="EMBL" id="CAIX01000306">
    <property type="protein sequence ID" value="CCI49513.1"/>
    <property type="molecule type" value="Genomic_DNA"/>
</dbReference>
<dbReference type="Proteomes" id="UP000053237">
    <property type="component" value="Unassembled WGS sequence"/>
</dbReference>
<dbReference type="AlphaFoldDB" id="A0A024GSI9"/>
<dbReference type="InParanoid" id="A0A024GSI9"/>